<dbReference type="UniPathway" id="UPA00222"/>
<evidence type="ECO:0000256" key="7">
    <source>
        <dbReference type="ARBA" id="ARBA00023098"/>
    </source>
</evidence>
<comment type="subcellular location">
    <subcellularLocation>
        <location evidence="1">Endomembrane system</location>
        <topology evidence="1">Multi-pass membrane protein</topology>
    </subcellularLocation>
    <subcellularLocation>
        <location evidence="2">Endoplasmic reticulum membrane</location>
    </subcellularLocation>
</comment>
<dbReference type="OrthoDB" id="537032at2759"/>
<dbReference type="PANTHER" id="PTHR12560">
    <property type="entry name" value="LONGEVITY ASSURANCE FACTOR 1 LAG1"/>
    <property type="match status" value="1"/>
</dbReference>
<accession>A0A5N4APU0</accession>
<dbReference type="InterPro" id="IPR016439">
    <property type="entry name" value="Lag1/Lac1-like"/>
</dbReference>
<dbReference type="CDD" id="cd00086">
    <property type="entry name" value="homeodomain"/>
    <property type="match status" value="1"/>
</dbReference>
<organism evidence="13 14">
    <name type="scientific">Photinus pyralis</name>
    <name type="common">Common eastern firefly</name>
    <name type="synonym">Lampyris pyralis</name>
    <dbReference type="NCBI Taxonomy" id="7054"/>
    <lineage>
        <taxon>Eukaryota</taxon>
        <taxon>Metazoa</taxon>
        <taxon>Ecdysozoa</taxon>
        <taxon>Arthropoda</taxon>
        <taxon>Hexapoda</taxon>
        <taxon>Insecta</taxon>
        <taxon>Pterygota</taxon>
        <taxon>Neoptera</taxon>
        <taxon>Endopterygota</taxon>
        <taxon>Coleoptera</taxon>
        <taxon>Polyphaga</taxon>
        <taxon>Elateriformia</taxon>
        <taxon>Elateroidea</taxon>
        <taxon>Lampyridae</taxon>
        <taxon>Lampyrinae</taxon>
        <taxon>Photinus</taxon>
    </lineage>
</organism>
<keyword evidence="7" id="KW-0443">Lipid metabolism</keyword>
<feature type="transmembrane region" description="Helical" evidence="11">
    <location>
        <begin position="209"/>
        <end position="230"/>
    </location>
</feature>
<keyword evidence="6 11" id="KW-1133">Transmembrane helix</keyword>
<dbReference type="Gene3D" id="1.10.10.60">
    <property type="entry name" value="Homeodomain-like"/>
    <property type="match status" value="1"/>
</dbReference>
<comment type="caution">
    <text evidence="13">The sequence shown here is derived from an EMBL/GenBank/DDBJ whole genome shotgun (WGS) entry which is preliminary data.</text>
</comment>
<evidence type="ECO:0000256" key="3">
    <source>
        <dbReference type="ARBA" id="ARBA00004760"/>
    </source>
</evidence>
<dbReference type="Pfam" id="PF03798">
    <property type="entry name" value="TRAM_LAG1_CLN8"/>
    <property type="match status" value="1"/>
</dbReference>
<feature type="transmembrane region" description="Helical" evidence="11">
    <location>
        <begin position="183"/>
        <end position="202"/>
    </location>
</feature>
<dbReference type="PROSITE" id="PS50922">
    <property type="entry name" value="TLC"/>
    <property type="match status" value="1"/>
</dbReference>
<dbReference type="SMART" id="SM00724">
    <property type="entry name" value="TLC"/>
    <property type="match status" value="1"/>
</dbReference>
<gene>
    <name evidence="13" type="ORF">PPYR_07163</name>
</gene>
<dbReference type="GO" id="GO:0003677">
    <property type="term" value="F:DNA binding"/>
    <property type="evidence" value="ECO:0007669"/>
    <property type="project" value="InterPro"/>
</dbReference>
<evidence type="ECO:0000256" key="1">
    <source>
        <dbReference type="ARBA" id="ARBA00004127"/>
    </source>
</evidence>
<evidence type="ECO:0000256" key="2">
    <source>
        <dbReference type="ARBA" id="ARBA00004586"/>
    </source>
</evidence>
<comment type="pathway">
    <text evidence="3">Lipid metabolism; sphingolipid metabolism.</text>
</comment>
<dbReference type="InterPro" id="IPR001356">
    <property type="entry name" value="HD"/>
</dbReference>
<reference evidence="13 14" key="1">
    <citation type="journal article" date="2018" name="Elife">
        <title>Firefly genomes illuminate parallel origins of bioluminescence in beetles.</title>
        <authorList>
            <person name="Fallon T.R."/>
            <person name="Lower S.E."/>
            <person name="Chang C.H."/>
            <person name="Bessho-Uehara M."/>
            <person name="Martin G.J."/>
            <person name="Bewick A.J."/>
            <person name="Behringer M."/>
            <person name="Debat H.J."/>
            <person name="Wong I."/>
            <person name="Day J.C."/>
            <person name="Suvorov A."/>
            <person name="Silva C.J."/>
            <person name="Stanger-Hall K.F."/>
            <person name="Hall D.W."/>
            <person name="Schmitz R.J."/>
            <person name="Nelson D.R."/>
            <person name="Lewis S.M."/>
            <person name="Shigenobu S."/>
            <person name="Bybee S.M."/>
            <person name="Larracuente A.M."/>
            <person name="Oba Y."/>
            <person name="Weng J.K."/>
        </authorList>
    </citation>
    <scope>NUCLEOTIDE SEQUENCE [LARGE SCALE GENOMIC DNA]</scope>
    <source>
        <strain evidence="13">1611_PpyrPB1</strain>
        <tissue evidence="13">Whole body</tissue>
    </source>
</reference>
<comment type="catalytic activity">
    <reaction evidence="9">
        <text>sphinganine + octadecanoyl-CoA = N-(octadecanoyl)-sphinganine + CoA + H(+)</text>
        <dbReference type="Rhea" id="RHEA:36547"/>
        <dbReference type="ChEBI" id="CHEBI:15378"/>
        <dbReference type="ChEBI" id="CHEBI:57287"/>
        <dbReference type="ChEBI" id="CHEBI:57394"/>
        <dbReference type="ChEBI" id="CHEBI:57817"/>
        <dbReference type="ChEBI" id="CHEBI:67033"/>
    </reaction>
    <physiologicalReaction direction="left-to-right" evidence="9">
        <dbReference type="Rhea" id="RHEA:36548"/>
    </physiologicalReaction>
</comment>
<name>A0A5N4APU0_PHOPY</name>
<dbReference type="Proteomes" id="UP000327044">
    <property type="component" value="Unassembled WGS sequence"/>
</dbReference>
<evidence type="ECO:0000256" key="5">
    <source>
        <dbReference type="ARBA" id="ARBA00022692"/>
    </source>
</evidence>
<evidence type="ECO:0000256" key="8">
    <source>
        <dbReference type="ARBA" id="ARBA00023136"/>
    </source>
</evidence>
<protein>
    <recommendedName>
        <fullName evidence="12">TLC domain-containing protein</fullName>
    </recommendedName>
</protein>
<keyword evidence="8 10" id="KW-0472">Membrane</keyword>
<dbReference type="EMBL" id="VVIM01000005">
    <property type="protein sequence ID" value="KAB0799283.1"/>
    <property type="molecule type" value="Genomic_DNA"/>
</dbReference>
<feature type="transmembrane region" description="Helical" evidence="11">
    <location>
        <begin position="306"/>
        <end position="327"/>
    </location>
</feature>
<evidence type="ECO:0000259" key="12">
    <source>
        <dbReference type="PROSITE" id="PS50922"/>
    </source>
</evidence>
<dbReference type="GO" id="GO:0005789">
    <property type="term" value="C:endoplasmic reticulum membrane"/>
    <property type="evidence" value="ECO:0007669"/>
    <property type="project" value="UniProtKB-SubCell"/>
</dbReference>
<evidence type="ECO:0000256" key="6">
    <source>
        <dbReference type="ARBA" id="ARBA00022989"/>
    </source>
</evidence>
<comment type="pathway">
    <text evidence="4">Sphingolipid metabolism.</text>
</comment>
<dbReference type="PIRSF" id="PIRSF005225">
    <property type="entry name" value="LAG1_LAC1"/>
    <property type="match status" value="1"/>
</dbReference>
<dbReference type="InterPro" id="IPR006634">
    <property type="entry name" value="TLC-dom"/>
</dbReference>
<feature type="domain" description="TLC" evidence="12">
    <location>
        <begin position="134"/>
        <end position="335"/>
    </location>
</feature>
<dbReference type="PANTHER" id="PTHR12560:SF0">
    <property type="entry name" value="LD18904P"/>
    <property type="match status" value="1"/>
</dbReference>
<dbReference type="GO" id="GO:0050291">
    <property type="term" value="F:sphingosine N-acyltransferase activity"/>
    <property type="evidence" value="ECO:0007669"/>
    <property type="project" value="InterPro"/>
</dbReference>
<evidence type="ECO:0000256" key="9">
    <source>
        <dbReference type="ARBA" id="ARBA00049036"/>
    </source>
</evidence>
<dbReference type="InParanoid" id="A0A5N4APU0"/>
<sequence>MGAVLQTISDKFWDEDLWLPQNMTWKDLEPGFRDQVWYSNPKHLYLSVPCAFLILTLRYFAERFCLSAIGARVGIRKRKTKAFPNFLLEKTYSICQEMSYVEILGLAKQLDWTERRVERWLRVRNGQSKPSRLKKFCESSWLFCFYLSIFSFGLDAFWNKPWLWDINQCWFEYPRHNIDDEIWWFYIISTSFYLSLFISQFFDVKRKDFWQMFTHHVTTIALLTFCWVLNLHRIGILILLLHICADIFLDAAKVARYAGYQKLCDCIFAMFTVVWIVTRLCIYPFWIIRSTLTMPLTAGPPFPAYFVLNGCLIVLLMLHVFWTYLILKILANCLKAGQTGGDIRSSSSGDSED</sequence>
<dbReference type="FunFam" id="1.10.10.60:FF:000020">
    <property type="entry name" value="Ceramide synthase 5"/>
    <property type="match status" value="1"/>
</dbReference>
<dbReference type="AlphaFoldDB" id="A0A5N4APU0"/>
<keyword evidence="14" id="KW-1185">Reference proteome</keyword>
<feature type="transmembrane region" description="Helical" evidence="11">
    <location>
        <begin position="267"/>
        <end position="286"/>
    </location>
</feature>
<proteinExistence type="predicted"/>
<evidence type="ECO:0000256" key="4">
    <source>
        <dbReference type="ARBA" id="ARBA00004991"/>
    </source>
</evidence>
<evidence type="ECO:0000313" key="13">
    <source>
        <dbReference type="EMBL" id="KAB0799283.1"/>
    </source>
</evidence>
<evidence type="ECO:0000313" key="14">
    <source>
        <dbReference type="Proteomes" id="UP000327044"/>
    </source>
</evidence>
<keyword evidence="5 10" id="KW-0812">Transmembrane</keyword>
<dbReference type="GO" id="GO:0046513">
    <property type="term" value="P:ceramide biosynthetic process"/>
    <property type="evidence" value="ECO:0007669"/>
    <property type="project" value="InterPro"/>
</dbReference>
<evidence type="ECO:0000256" key="10">
    <source>
        <dbReference type="PROSITE-ProRule" id="PRU00205"/>
    </source>
</evidence>
<evidence type="ECO:0000256" key="11">
    <source>
        <dbReference type="SAM" id="Phobius"/>
    </source>
</evidence>